<reference evidence="3 4" key="1">
    <citation type="journal article" date="2016" name="ISME J.">
        <title>Chasing the elusive Euryarchaeota class WSA2: genomes reveal a uniquely fastidious methyl-reducing methanogen.</title>
        <authorList>
            <person name="Nobu M.K."/>
            <person name="Narihiro T."/>
            <person name="Kuroda K."/>
            <person name="Mei R."/>
            <person name="Liu W.T."/>
        </authorList>
    </citation>
    <scope>NUCLEOTIDE SEQUENCE [LARGE SCALE GENOMIC DNA]</scope>
    <source>
        <strain evidence="1">B15fssc0709_Meth_Bin003</strain>
        <strain evidence="2">U1lsi0528_Bin055</strain>
    </source>
</reference>
<organism evidence="1 4">
    <name type="scientific">Candidatus Methanofastidiosum methylothiophilum</name>
    <dbReference type="NCBI Taxonomy" id="1705564"/>
    <lineage>
        <taxon>Archaea</taxon>
        <taxon>Methanobacteriati</taxon>
        <taxon>Methanobacteriota</taxon>
        <taxon>Stenosarchaea group</taxon>
        <taxon>Candidatus Methanofastidiosia</taxon>
        <taxon>Candidatus Methanofastidiosales</taxon>
        <taxon>Candidatus Methanofastidiosaceae</taxon>
        <taxon>Candidatus Methanofastidiosum</taxon>
    </lineage>
</organism>
<dbReference type="EMBL" id="LNGF01000015">
    <property type="protein sequence ID" value="KYC47856.1"/>
    <property type="molecule type" value="Genomic_DNA"/>
</dbReference>
<sequence length="71" mass="8395">MSKNYKGKVIFTFTDEDRKAVALRYSLDDLPTPEEMEFYASVWLFEMLVDMLKDYYNALDIGETLKNLTKK</sequence>
<name>A0A150ISB0_9EURY</name>
<evidence type="ECO:0000313" key="1">
    <source>
        <dbReference type="EMBL" id="KYC47856.1"/>
    </source>
</evidence>
<dbReference type="Proteomes" id="UP000091929">
    <property type="component" value="Unassembled WGS sequence"/>
</dbReference>
<gene>
    <name evidence="2" type="ORF">AMQ22_00211</name>
    <name evidence="1" type="ORF">APG11_00831</name>
</gene>
<evidence type="ECO:0000313" key="2">
    <source>
        <dbReference type="EMBL" id="KYC53540.1"/>
    </source>
</evidence>
<evidence type="ECO:0000313" key="3">
    <source>
        <dbReference type="Proteomes" id="UP000075398"/>
    </source>
</evidence>
<evidence type="ECO:0000313" key="4">
    <source>
        <dbReference type="Proteomes" id="UP000091929"/>
    </source>
</evidence>
<dbReference type="EMBL" id="LNGC01000004">
    <property type="protein sequence ID" value="KYC53540.1"/>
    <property type="molecule type" value="Genomic_DNA"/>
</dbReference>
<protein>
    <submittedName>
        <fullName evidence="1">Uncharacterized protein</fullName>
    </submittedName>
</protein>
<dbReference type="AlphaFoldDB" id="A0A150ISB0"/>
<proteinExistence type="predicted"/>
<dbReference type="Proteomes" id="UP000075398">
    <property type="component" value="Unassembled WGS sequence"/>
</dbReference>
<comment type="caution">
    <text evidence="1">The sequence shown here is derived from an EMBL/GenBank/DDBJ whole genome shotgun (WGS) entry which is preliminary data.</text>
</comment>
<accession>A0A150ISB0</accession>
<accession>A0A150J8K7</accession>